<evidence type="ECO:0000313" key="1">
    <source>
        <dbReference type="EMBL" id="KAG9389658.1"/>
    </source>
</evidence>
<protein>
    <recommendedName>
        <fullName evidence="3">Transposase</fullName>
    </recommendedName>
</protein>
<evidence type="ECO:0000313" key="2">
    <source>
        <dbReference type="Proteomes" id="UP000717585"/>
    </source>
</evidence>
<dbReference type="EMBL" id="JAHDYR010000069">
    <property type="protein sequence ID" value="KAG9389658.1"/>
    <property type="molecule type" value="Genomic_DNA"/>
</dbReference>
<evidence type="ECO:0008006" key="3">
    <source>
        <dbReference type="Google" id="ProtNLM"/>
    </source>
</evidence>
<accession>A0A8J6AW19</accession>
<keyword evidence="2" id="KW-1185">Reference proteome</keyword>
<sequence>MRLWHDEFIIRLCTAFRAARQQCPREFDVWLGEYATSTKLSLVNALEGYCWRLAKIITRVDTALTQRDPDVPRDDITRLRTEQRAVKAIVDEHLAKISTPGRVDEGVLLTLPCVWRISAALGELTDMVAAFNTAHPPLPGDKPLAGPKLVPLVPMAPVRPGFMHALPPNIRRVLSVKTDGVAVDLTVQVGALPYVSRRASGNPTMKRKARERLGVDDADARPAPDPDAHLMGFDPGARALGGFFIRHPDGTTSSGVVPKCGYTKTPSFAFDMTPASFKSTNLDSLQNSVRFVLLHEQEIFDAGMVKSFRRVRLTNHILRQKHFHRAGEQLARTLGWTPRRLPRGIAPPRAAPTGLVVFYGSARFKTPRRVHPCAPYGRFATLLPHIMRAFNITAEVRMTNEFRTSLVCPFCRARFRRTRYTRRTMRCHNRNCQGAPWYRQQRLNSDPTTTTWLNLSHRDKTAAQNILDCGLMTDAQYQASAFRNPARLPNYDPNTLITANQPQVFASGQAN</sequence>
<gene>
    <name evidence="1" type="ORF">J8273_8958</name>
</gene>
<dbReference type="AlphaFoldDB" id="A0A8J6AW19"/>
<reference evidence="1" key="1">
    <citation type="submission" date="2021-05" db="EMBL/GenBank/DDBJ databases">
        <title>A free-living protist that lacks canonical eukaryotic 1 DNA replication and segregation systems.</title>
        <authorList>
            <person name="Salas-Leiva D.E."/>
            <person name="Tromer E.C."/>
            <person name="Curtis B.A."/>
            <person name="Jerlstrom-Hultqvist J."/>
            <person name="Kolisko M."/>
            <person name="Yi Z."/>
            <person name="Salas-Leiva J.S."/>
            <person name="Gallot-Lavallee L."/>
            <person name="Kops G.J.P.L."/>
            <person name="Archibald J.M."/>
            <person name="Simpson A.G.B."/>
            <person name="Roger A.J."/>
        </authorList>
    </citation>
    <scope>NUCLEOTIDE SEQUENCE</scope>
    <source>
        <strain evidence="1">BICM</strain>
    </source>
</reference>
<comment type="caution">
    <text evidence="1">The sequence shown here is derived from an EMBL/GenBank/DDBJ whole genome shotgun (WGS) entry which is preliminary data.</text>
</comment>
<dbReference type="Proteomes" id="UP000717585">
    <property type="component" value="Unassembled WGS sequence"/>
</dbReference>
<name>A0A8J6AW19_9EUKA</name>
<organism evidence="1 2">
    <name type="scientific">Carpediemonas membranifera</name>
    <dbReference type="NCBI Taxonomy" id="201153"/>
    <lineage>
        <taxon>Eukaryota</taxon>
        <taxon>Metamonada</taxon>
        <taxon>Carpediemonas-like organisms</taxon>
        <taxon>Carpediemonas</taxon>
    </lineage>
</organism>
<proteinExistence type="predicted"/>